<dbReference type="Proteomes" id="UP001165122">
    <property type="component" value="Unassembled WGS sequence"/>
</dbReference>
<dbReference type="EMBL" id="BRXW01000414">
    <property type="protein sequence ID" value="GMH52071.1"/>
    <property type="molecule type" value="Genomic_DNA"/>
</dbReference>
<name>A0A9W6ZGC6_9STRA</name>
<feature type="signal peptide" evidence="1">
    <location>
        <begin position="1"/>
        <end position="20"/>
    </location>
</feature>
<dbReference type="Gene3D" id="3.40.800.20">
    <property type="entry name" value="Histone deacetylase domain"/>
    <property type="match status" value="1"/>
</dbReference>
<dbReference type="CDD" id="cd09992">
    <property type="entry name" value="HDAC_classII"/>
    <property type="match status" value="1"/>
</dbReference>
<dbReference type="InterPro" id="IPR023801">
    <property type="entry name" value="His_deacetylse_dom"/>
</dbReference>
<evidence type="ECO:0000313" key="3">
    <source>
        <dbReference type="EMBL" id="GMH52071.1"/>
    </source>
</evidence>
<keyword evidence="4" id="KW-1185">Reference proteome</keyword>
<protein>
    <recommendedName>
        <fullName evidence="2">Histone deacetylase domain-containing protein</fullName>
    </recommendedName>
</protein>
<dbReference type="PANTHER" id="PTHR10625:SF10">
    <property type="entry name" value="HISTONE DEACETYLASE HDAC1"/>
    <property type="match status" value="1"/>
</dbReference>
<gene>
    <name evidence="3" type="ORF">TrLO_g7448</name>
</gene>
<dbReference type="SUPFAM" id="SSF52768">
    <property type="entry name" value="Arginase/deacetylase"/>
    <property type="match status" value="1"/>
</dbReference>
<feature type="chain" id="PRO_5040909857" description="Histone deacetylase domain-containing protein" evidence="1">
    <location>
        <begin position="21"/>
        <end position="319"/>
    </location>
</feature>
<sequence length="319" mass="34016">MQGLALLLLATLQLVQLVQPLPLTIIHQPNHALHAPPPGTPHAERPDRLDAIMDELTSSNLGATIITSSNPLARVESAINATHSSYYLKNLRKTVGGLNSDTYVAPGSYRTILTATSCWLSALDLASSYSGPAFALTRPPGHHATKEAGMGFCLVNFCACSALEFLKENENKRVAVLDIDVHFGNGSADILKGLKRARFASVHERGIYPGSGESKAEGENVLKLPVPSGCLGPEWLEHVNQALEFVLADDPDLLIVSVGYDALSEDPLAGLNLTPDNYAEAIGLITGRFPKSRTFFGLEGGYALSATATAVRKSCEALM</sequence>
<feature type="domain" description="Histone deacetylase" evidence="2">
    <location>
        <begin position="42"/>
        <end position="317"/>
    </location>
</feature>
<dbReference type="GO" id="GO:0040029">
    <property type="term" value="P:epigenetic regulation of gene expression"/>
    <property type="evidence" value="ECO:0007669"/>
    <property type="project" value="TreeGrafter"/>
</dbReference>
<dbReference type="AlphaFoldDB" id="A0A9W6ZGC6"/>
<evidence type="ECO:0000256" key="1">
    <source>
        <dbReference type="SAM" id="SignalP"/>
    </source>
</evidence>
<comment type="caution">
    <text evidence="3">The sequence shown here is derived from an EMBL/GenBank/DDBJ whole genome shotgun (WGS) entry which is preliminary data.</text>
</comment>
<dbReference type="OrthoDB" id="424012at2759"/>
<organism evidence="3 4">
    <name type="scientific">Triparma laevis f. longispina</name>
    <dbReference type="NCBI Taxonomy" id="1714387"/>
    <lineage>
        <taxon>Eukaryota</taxon>
        <taxon>Sar</taxon>
        <taxon>Stramenopiles</taxon>
        <taxon>Ochrophyta</taxon>
        <taxon>Bolidophyceae</taxon>
        <taxon>Parmales</taxon>
        <taxon>Triparmaceae</taxon>
        <taxon>Triparma</taxon>
    </lineage>
</organism>
<dbReference type="Pfam" id="PF00850">
    <property type="entry name" value="Hist_deacetyl"/>
    <property type="match status" value="1"/>
</dbReference>
<dbReference type="InterPro" id="IPR000286">
    <property type="entry name" value="HDACs"/>
</dbReference>
<dbReference type="InterPro" id="IPR037138">
    <property type="entry name" value="His_deacetylse_dom_sf"/>
</dbReference>
<dbReference type="InterPro" id="IPR023696">
    <property type="entry name" value="Ureohydrolase_dom_sf"/>
</dbReference>
<dbReference type="GO" id="GO:0004407">
    <property type="term" value="F:histone deacetylase activity"/>
    <property type="evidence" value="ECO:0007669"/>
    <property type="project" value="TreeGrafter"/>
</dbReference>
<accession>A0A9W6ZGC6</accession>
<evidence type="ECO:0000313" key="4">
    <source>
        <dbReference type="Proteomes" id="UP001165122"/>
    </source>
</evidence>
<dbReference type="PRINTS" id="PR01270">
    <property type="entry name" value="HDASUPER"/>
</dbReference>
<keyword evidence="1" id="KW-0732">Signal</keyword>
<reference evidence="4" key="1">
    <citation type="journal article" date="2023" name="Commun. Biol.">
        <title>Genome analysis of Parmales, the sister group of diatoms, reveals the evolutionary specialization of diatoms from phago-mixotrophs to photoautotrophs.</title>
        <authorList>
            <person name="Ban H."/>
            <person name="Sato S."/>
            <person name="Yoshikawa S."/>
            <person name="Yamada K."/>
            <person name="Nakamura Y."/>
            <person name="Ichinomiya M."/>
            <person name="Sato N."/>
            <person name="Blanc-Mathieu R."/>
            <person name="Endo H."/>
            <person name="Kuwata A."/>
            <person name="Ogata H."/>
        </authorList>
    </citation>
    <scope>NUCLEOTIDE SEQUENCE [LARGE SCALE GENOMIC DNA]</scope>
    <source>
        <strain evidence="4">NIES 3700</strain>
    </source>
</reference>
<evidence type="ECO:0000259" key="2">
    <source>
        <dbReference type="Pfam" id="PF00850"/>
    </source>
</evidence>
<dbReference type="PANTHER" id="PTHR10625">
    <property type="entry name" value="HISTONE DEACETYLASE HDAC1-RELATED"/>
    <property type="match status" value="1"/>
</dbReference>
<proteinExistence type="predicted"/>